<dbReference type="RefSeq" id="WP_251871442.1">
    <property type="nucleotide sequence ID" value="NZ_CP098755.1"/>
</dbReference>
<evidence type="ECO:0000256" key="5">
    <source>
        <dbReference type="ARBA" id="ARBA00022692"/>
    </source>
</evidence>
<evidence type="ECO:0000256" key="2">
    <source>
        <dbReference type="ARBA" id="ARBA00007254"/>
    </source>
</evidence>
<dbReference type="PANTHER" id="PTHR30266">
    <property type="entry name" value="MECHANOSENSITIVE CHANNEL MSCL"/>
    <property type="match status" value="1"/>
</dbReference>
<keyword evidence="7 10" id="KW-0406">Ion transport</keyword>
<dbReference type="NCBIfam" id="TIGR00220">
    <property type="entry name" value="mscL"/>
    <property type="match status" value="1"/>
</dbReference>
<dbReference type="SUPFAM" id="SSF81330">
    <property type="entry name" value="Gated mechanosensitive channel"/>
    <property type="match status" value="1"/>
</dbReference>
<dbReference type="InterPro" id="IPR019823">
    <property type="entry name" value="Mechanosensitive_channel_CS"/>
</dbReference>
<keyword evidence="3 10" id="KW-0813">Transport</keyword>
<name>A0ABY4WDX2_9BACL</name>
<feature type="transmembrane region" description="Helical" evidence="10">
    <location>
        <begin position="80"/>
        <end position="101"/>
    </location>
</feature>
<dbReference type="Pfam" id="PF01741">
    <property type="entry name" value="MscL"/>
    <property type="match status" value="1"/>
</dbReference>
<evidence type="ECO:0000256" key="4">
    <source>
        <dbReference type="ARBA" id="ARBA00022475"/>
    </source>
</evidence>
<evidence type="ECO:0000313" key="12">
    <source>
        <dbReference type="Proteomes" id="UP001056500"/>
    </source>
</evidence>
<comment type="subunit">
    <text evidence="10">Homopentamer.</text>
</comment>
<comment type="subcellular location">
    <subcellularLocation>
        <location evidence="1 10">Cell membrane</location>
        <topology evidence="1 10">Multi-pass membrane protein</topology>
    </subcellularLocation>
</comment>
<keyword evidence="8 10" id="KW-0472">Membrane</keyword>
<dbReference type="InterPro" id="IPR001185">
    <property type="entry name" value="MS_channel"/>
</dbReference>
<dbReference type="Proteomes" id="UP001056500">
    <property type="component" value="Chromosome"/>
</dbReference>
<dbReference type="EMBL" id="CP098755">
    <property type="protein sequence ID" value="USG64328.1"/>
    <property type="molecule type" value="Genomic_DNA"/>
</dbReference>
<dbReference type="NCBIfam" id="NF010557">
    <property type="entry name" value="PRK13952.1"/>
    <property type="match status" value="1"/>
</dbReference>
<evidence type="ECO:0000256" key="10">
    <source>
        <dbReference type="HAMAP-Rule" id="MF_00115"/>
    </source>
</evidence>
<reference evidence="11" key="1">
    <citation type="submission" date="2022-06" db="EMBL/GenBank/DDBJ databases">
        <title>Genome sequencing of Brevibacillus sp. BB3-R1.</title>
        <authorList>
            <person name="Heo J."/>
            <person name="Lee D."/>
            <person name="Won M."/>
            <person name="Han B.-H."/>
            <person name="Hong S.-B."/>
            <person name="Kwon S.-W."/>
        </authorList>
    </citation>
    <scope>NUCLEOTIDE SEQUENCE</scope>
    <source>
        <strain evidence="11">BB3-R1</strain>
    </source>
</reference>
<dbReference type="InterPro" id="IPR037673">
    <property type="entry name" value="MSC/AndL"/>
</dbReference>
<evidence type="ECO:0000256" key="6">
    <source>
        <dbReference type="ARBA" id="ARBA00022989"/>
    </source>
</evidence>
<keyword evidence="12" id="KW-1185">Reference proteome</keyword>
<evidence type="ECO:0000313" key="11">
    <source>
        <dbReference type="EMBL" id="USG64328.1"/>
    </source>
</evidence>
<protein>
    <recommendedName>
        <fullName evidence="10">Large-conductance mechanosensitive channel</fullName>
    </recommendedName>
</protein>
<comment type="similarity">
    <text evidence="2 10">Belongs to the MscL family.</text>
</comment>
<proteinExistence type="inferred from homology"/>
<dbReference type="PRINTS" id="PR01264">
    <property type="entry name" value="MECHCHANNEL"/>
</dbReference>
<accession>A0ABY4WDX2</accession>
<feature type="transmembrane region" description="Helical" evidence="10">
    <location>
        <begin position="12"/>
        <end position="31"/>
    </location>
</feature>
<dbReference type="InterPro" id="IPR036019">
    <property type="entry name" value="MscL_channel"/>
</dbReference>
<evidence type="ECO:0000256" key="9">
    <source>
        <dbReference type="ARBA" id="ARBA00023303"/>
    </source>
</evidence>
<evidence type="ECO:0000256" key="1">
    <source>
        <dbReference type="ARBA" id="ARBA00004651"/>
    </source>
</evidence>
<sequence length="154" mass="16537">MLKEFKEFALKGNVIDLAVGVVIGGAFGKIVTSLVNDIIMPTVGLLLGKIDFTNLYINLGDKVYPTLAAAKEDGAATINYGLFINTVIDFLIIAFAIFIAVKQVNRFRKKNEPEKAPATTKECPYCISAIPLKATRCPQCTSPLIEGEAVGAKA</sequence>
<evidence type="ECO:0000256" key="8">
    <source>
        <dbReference type="ARBA" id="ARBA00023136"/>
    </source>
</evidence>
<dbReference type="HAMAP" id="MF_00115">
    <property type="entry name" value="MscL"/>
    <property type="match status" value="1"/>
</dbReference>
<keyword evidence="5 10" id="KW-0812">Transmembrane</keyword>
<evidence type="ECO:0000256" key="3">
    <source>
        <dbReference type="ARBA" id="ARBA00022448"/>
    </source>
</evidence>
<gene>
    <name evidence="10 11" type="primary">mscL</name>
    <name evidence="11" type="ORF">NDK47_19515</name>
</gene>
<evidence type="ECO:0000256" key="7">
    <source>
        <dbReference type="ARBA" id="ARBA00023065"/>
    </source>
</evidence>
<comment type="function">
    <text evidence="10">Channel that opens in response to stretch forces in the membrane lipid bilayer. May participate in the regulation of osmotic pressure changes within the cell.</text>
</comment>
<dbReference type="PANTHER" id="PTHR30266:SF2">
    <property type="entry name" value="LARGE-CONDUCTANCE MECHANOSENSITIVE CHANNEL"/>
    <property type="match status" value="1"/>
</dbReference>
<organism evidence="11 12">
    <name type="scientific">Brevibacillus ruminantium</name>
    <dbReference type="NCBI Taxonomy" id="2950604"/>
    <lineage>
        <taxon>Bacteria</taxon>
        <taxon>Bacillati</taxon>
        <taxon>Bacillota</taxon>
        <taxon>Bacilli</taxon>
        <taxon>Bacillales</taxon>
        <taxon>Paenibacillaceae</taxon>
        <taxon>Brevibacillus</taxon>
    </lineage>
</organism>
<keyword evidence="4 10" id="KW-1003">Cell membrane</keyword>
<keyword evidence="9 10" id="KW-0407">Ion channel</keyword>
<keyword evidence="6 10" id="KW-1133">Transmembrane helix</keyword>
<dbReference type="NCBIfam" id="NF001843">
    <property type="entry name" value="PRK00567.1-4"/>
    <property type="match status" value="1"/>
</dbReference>
<dbReference type="Gene3D" id="1.10.1200.120">
    <property type="entry name" value="Large-conductance mechanosensitive channel, MscL, domain 1"/>
    <property type="match status" value="1"/>
</dbReference>
<dbReference type="PROSITE" id="PS01327">
    <property type="entry name" value="MSCL"/>
    <property type="match status" value="1"/>
</dbReference>